<dbReference type="GO" id="GO:0008137">
    <property type="term" value="F:NADH dehydrogenase (ubiquinone) activity"/>
    <property type="evidence" value="ECO:0007669"/>
    <property type="project" value="UniProtKB-EC"/>
</dbReference>
<dbReference type="GO" id="GO:0006120">
    <property type="term" value="P:mitochondrial electron transport, NADH to ubiquinone"/>
    <property type="evidence" value="ECO:0007669"/>
    <property type="project" value="InterPro"/>
</dbReference>
<evidence type="ECO:0000256" key="6">
    <source>
        <dbReference type="ARBA" id="ARBA00022448"/>
    </source>
</evidence>
<keyword evidence="12 18" id="KW-1133">Transmembrane helix</keyword>
<dbReference type="Pfam" id="PF00361">
    <property type="entry name" value="Proton_antipo_M"/>
    <property type="match status" value="1"/>
</dbReference>
<evidence type="ECO:0000256" key="3">
    <source>
        <dbReference type="ARBA" id="ARBA00007012"/>
    </source>
</evidence>
<comment type="subcellular location">
    <subcellularLocation>
        <location evidence="2 18">Mitochondrion inner membrane</location>
        <topology evidence="2 18">Multi-pass membrane protein</topology>
    </subcellularLocation>
</comment>
<evidence type="ECO:0000256" key="7">
    <source>
        <dbReference type="ARBA" id="ARBA00022660"/>
    </source>
</evidence>
<feature type="transmembrane region" description="Helical" evidence="18">
    <location>
        <begin position="304"/>
        <end position="323"/>
    </location>
</feature>
<evidence type="ECO:0000256" key="2">
    <source>
        <dbReference type="ARBA" id="ARBA00004448"/>
    </source>
</evidence>
<evidence type="ECO:0000313" key="20">
    <source>
        <dbReference type="EMBL" id="AUW38591.1"/>
    </source>
</evidence>
<feature type="transmembrane region" description="Helical" evidence="18">
    <location>
        <begin position="84"/>
        <end position="105"/>
    </location>
</feature>
<feature type="transmembrane region" description="Helical" evidence="18">
    <location>
        <begin position="187"/>
        <end position="207"/>
    </location>
</feature>
<dbReference type="GO" id="GO:0005743">
    <property type="term" value="C:mitochondrial inner membrane"/>
    <property type="evidence" value="ECO:0007669"/>
    <property type="project" value="UniProtKB-SubCell"/>
</dbReference>
<feature type="transmembrane region" description="Helical" evidence="18">
    <location>
        <begin position="227"/>
        <end position="247"/>
    </location>
</feature>
<feature type="transmembrane region" description="Helical" evidence="18">
    <location>
        <begin position="54"/>
        <end position="72"/>
    </location>
</feature>
<keyword evidence="13 18" id="KW-0520">NAD</keyword>
<dbReference type="EC" id="7.1.1.2" evidence="4 18"/>
<comment type="catalytic activity">
    <reaction evidence="17 18">
        <text>a ubiquinone + NADH + 5 H(+)(in) = a ubiquinol + NAD(+) + 4 H(+)(out)</text>
        <dbReference type="Rhea" id="RHEA:29091"/>
        <dbReference type="Rhea" id="RHEA-COMP:9565"/>
        <dbReference type="Rhea" id="RHEA-COMP:9566"/>
        <dbReference type="ChEBI" id="CHEBI:15378"/>
        <dbReference type="ChEBI" id="CHEBI:16389"/>
        <dbReference type="ChEBI" id="CHEBI:17976"/>
        <dbReference type="ChEBI" id="CHEBI:57540"/>
        <dbReference type="ChEBI" id="CHEBI:57945"/>
        <dbReference type="EC" id="7.1.1.2"/>
    </reaction>
</comment>
<evidence type="ECO:0000256" key="5">
    <source>
        <dbReference type="ARBA" id="ARBA00021008"/>
    </source>
</evidence>
<evidence type="ECO:0000256" key="11">
    <source>
        <dbReference type="ARBA" id="ARBA00022982"/>
    </source>
</evidence>
<organism evidence="20">
    <name type="scientific">Microporus nigrita</name>
    <dbReference type="NCBI Taxonomy" id="1191099"/>
    <lineage>
        <taxon>Eukaryota</taxon>
        <taxon>Metazoa</taxon>
        <taxon>Ecdysozoa</taxon>
        <taxon>Arthropoda</taxon>
        <taxon>Hexapoda</taxon>
        <taxon>Insecta</taxon>
        <taxon>Pterygota</taxon>
        <taxon>Neoptera</taxon>
        <taxon>Paraneoptera</taxon>
        <taxon>Hemiptera</taxon>
        <taxon>Heteroptera</taxon>
        <taxon>Panheteroptera</taxon>
        <taxon>Pentatomomorpha</taxon>
        <taxon>Pentatomoidea</taxon>
        <taxon>Cydnidae</taxon>
        <taxon>Cydninae</taxon>
        <taxon>Microporus</taxon>
    </lineage>
</organism>
<feature type="transmembrane region" description="Helical" evidence="18">
    <location>
        <begin position="259"/>
        <end position="279"/>
    </location>
</feature>
<evidence type="ECO:0000256" key="10">
    <source>
        <dbReference type="ARBA" id="ARBA00022967"/>
    </source>
</evidence>
<evidence type="ECO:0000256" key="15">
    <source>
        <dbReference type="ARBA" id="ARBA00023128"/>
    </source>
</evidence>
<evidence type="ECO:0000256" key="18">
    <source>
        <dbReference type="RuleBase" id="RU003403"/>
    </source>
</evidence>
<reference evidence="20" key="1">
    <citation type="journal article" date="2018" name="Cladistics">
        <title>Phylogeny and the colourful history of jewel bugs (Insecta: Hemiptera: Scutelleridae).</title>
        <authorList>
            <person name="Wu Y."/>
            <person name="Redei D."/>
            <person name="Eger J."/>
            <person name="Wang Y."/>
            <person name="Wu H."/>
            <person name="Carapezza A."/>
            <person name="Kment P."/>
            <person name="Cai B."/>
            <person name="Sun X."/>
            <person name="Guo P."/>
            <person name="Luo J."/>
            <person name="Xie Q."/>
        </authorList>
    </citation>
    <scope>NUCLEOTIDE SEQUENCE</scope>
</reference>
<name>A0A2K9YV26_9HEMI</name>
<keyword evidence="15 18" id="KW-0496">Mitochondrion</keyword>
<dbReference type="AlphaFoldDB" id="A0A2K9YV26"/>
<proteinExistence type="inferred from homology"/>
<evidence type="ECO:0000256" key="12">
    <source>
        <dbReference type="ARBA" id="ARBA00022989"/>
    </source>
</evidence>
<protein>
    <recommendedName>
        <fullName evidence="5 18">NADH-ubiquinone oxidoreductase chain 2</fullName>
        <ecNumber evidence="4 18">7.1.1.2</ecNumber>
    </recommendedName>
</protein>
<keyword evidence="7 18" id="KW-0679">Respiratory chain</keyword>
<accession>A0A2K9YV26</accession>
<comment type="similarity">
    <text evidence="3 18">Belongs to the complex I subunit 2 family.</text>
</comment>
<evidence type="ECO:0000256" key="9">
    <source>
        <dbReference type="ARBA" id="ARBA00022792"/>
    </source>
</evidence>
<keyword evidence="14 18" id="KW-0830">Ubiquinone</keyword>
<comment type="function">
    <text evidence="18">Core subunit of the mitochondrial membrane respiratory chain NADH dehydrogenase (Complex I) which catalyzes electron transfer from NADH through the respiratory chain, using ubiquinone as an electron acceptor. Essential for the catalytic activity and assembly of complex I.</text>
</comment>
<evidence type="ECO:0000256" key="1">
    <source>
        <dbReference type="ARBA" id="ARBA00003257"/>
    </source>
</evidence>
<keyword evidence="11 18" id="KW-0249">Electron transport</keyword>
<keyword evidence="8 18" id="KW-0812">Transmembrane</keyword>
<evidence type="ECO:0000256" key="8">
    <source>
        <dbReference type="ARBA" id="ARBA00022692"/>
    </source>
</evidence>
<feature type="transmembrane region" description="Helical" evidence="18">
    <location>
        <begin position="139"/>
        <end position="157"/>
    </location>
</feature>
<evidence type="ECO:0000256" key="4">
    <source>
        <dbReference type="ARBA" id="ARBA00012944"/>
    </source>
</evidence>
<dbReference type="PRINTS" id="PR01436">
    <property type="entry name" value="NADHDHGNASE2"/>
</dbReference>
<dbReference type="PANTHER" id="PTHR46552:SF1">
    <property type="entry name" value="NADH-UBIQUINONE OXIDOREDUCTASE CHAIN 2"/>
    <property type="match status" value="1"/>
</dbReference>
<dbReference type="InterPro" id="IPR003917">
    <property type="entry name" value="NADH_UbQ_OxRdtase_chain2"/>
</dbReference>
<evidence type="ECO:0000259" key="19">
    <source>
        <dbReference type="Pfam" id="PF00361"/>
    </source>
</evidence>
<evidence type="ECO:0000256" key="13">
    <source>
        <dbReference type="ARBA" id="ARBA00023027"/>
    </source>
</evidence>
<evidence type="ECO:0000256" key="14">
    <source>
        <dbReference type="ARBA" id="ARBA00023075"/>
    </source>
</evidence>
<geneLocation type="mitochondrion" evidence="20"/>
<keyword evidence="16 18" id="KW-0472">Membrane</keyword>
<dbReference type="InterPro" id="IPR050175">
    <property type="entry name" value="Complex_I_Subunit_2"/>
</dbReference>
<sequence length="324" mass="37154">MNNMNKLFLMTTMTGTIITVSANNWISMWMGLELNMLAFIPLVKSKNKSSSEAAMIYFLTQSMSSMILLFSIISSSTGKEMQLFMSLGCMALLIKLGSAPLHMWFPEMMSKMSWNPCIILMTWQKLAPLMMLNNMSSKTIMYLAIISSAAVGAIGGMNQTSLRKIMSYSSINHLAWMMATSKIQYNWMIYWTIYSIMTIMICVFFLKYNMFFINNINNLNMSNTEKITYSMSMLSLGGLPPFLGFLPKWMVIQTLMNDSMLMLVIILIMSSLITLFFYMRSMTYMMIPFSMSINWNFTKPNTSINMMTLILNMSLPMILVMNLK</sequence>
<dbReference type="InterPro" id="IPR001750">
    <property type="entry name" value="ND/Mrp_TM"/>
</dbReference>
<keyword evidence="9 18" id="KW-0999">Mitochondrion inner membrane</keyword>
<evidence type="ECO:0000256" key="16">
    <source>
        <dbReference type="ARBA" id="ARBA00023136"/>
    </source>
</evidence>
<dbReference type="PANTHER" id="PTHR46552">
    <property type="entry name" value="NADH-UBIQUINONE OXIDOREDUCTASE CHAIN 2"/>
    <property type="match status" value="1"/>
</dbReference>
<dbReference type="EMBL" id="MF078035">
    <property type="protein sequence ID" value="AUW38591.1"/>
    <property type="molecule type" value="Genomic_DNA"/>
</dbReference>
<keyword evidence="6" id="KW-0813">Transport</keyword>
<evidence type="ECO:0000256" key="17">
    <source>
        <dbReference type="ARBA" id="ARBA00049551"/>
    </source>
</evidence>
<feature type="domain" description="NADH:quinone oxidoreductase/Mrp antiporter transmembrane" evidence="19">
    <location>
        <begin position="22"/>
        <end position="274"/>
    </location>
</feature>
<keyword evidence="10 18" id="KW-1278">Translocase</keyword>
<gene>
    <name evidence="20" type="primary">ND2</name>
</gene>
<comment type="function">
    <text evidence="1">Core subunit of the mitochondrial membrane respiratory chain NADH dehydrogenase (Complex I) that is believed to belong to the minimal assembly required for catalysis. Complex I functions in the transfer of electrons from NADH to the respiratory chain. The immediate electron acceptor for the enzyme is believed to be ubiquinone.</text>
</comment>